<dbReference type="OrthoDB" id="2786563at2759"/>
<feature type="region of interest" description="Disordered" evidence="1">
    <location>
        <begin position="380"/>
        <end position="498"/>
    </location>
</feature>
<protein>
    <recommendedName>
        <fullName evidence="4">F-box domain-containing protein</fullName>
    </recommendedName>
</protein>
<evidence type="ECO:0000313" key="2">
    <source>
        <dbReference type="EMBL" id="CAA7257500.1"/>
    </source>
</evidence>
<comment type="caution">
    <text evidence="2">The sequence shown here is derived from an EMBL/GenBank/DDBJ whole genome shotgun (WGS) entry which is preliminary data.</text>
</comment>
<keyword evidence="3" id="KW-1185">Reference proteome</keyword>
<gene>
    <name evidence="2" type="ORF">AAE3_LOCUS725</name>
</gene>
<accession>A0A8S0WBU4</accession>
<proteinExistence type="predicted"/>
<evidence type="ECO:0000256" key="1">
    <source>
        <dbReference type="SAM" id="MobiDB-lite"/>
    </source>
</evidence>
<organism evidence="2 3">
    <name type="scientific">Cyclocybe aegerita</name>
    <name type="common">Black poplar mushroom</name>
    <name type="synonym">Agrocybe aegerita</name>
    <dbReference type="NCBI Taxonomy" id="1973307"/>
    <lineage>
        <taxon>Eukaryota</taxon>
        <taxon>Fungi</taxon>
        <taxon>Dikarya</taxon>
        <taxon>Basidiomycota</taxon>
        <taxon>Agaricomycotina</taxon>
        <taxon>Agaricomycetes</taxon>
        <taxon>Agaricomycetidae</taxon>
        <taxon>Agaricales</taxon>
        <taxon>Agaricineae</taxon>
        <taxon>Bolbitiaceae</taxon>
        <taxon>Cyclocybe</taxon>
    </lineage>
</organism>
<reference evidence="2 3" key="1">
    <citation type="submission" date="2020-01" db="EMBL/GenBank/DDBJ databases">
        <authorList>
            <person name="Gupta K D."/>
        </authorList>
    </citation>
    <scope>NUCLEOTIDE SEQUENCE [LARGE SCALE GENOMIC DNA]</scope>
</reference>
<evidence type="ECO:0000313" key="3">
    <source>
        <dbReference type="Proteomes" id="UP000467700"/>
    </source>
</evidence>
<dbReference type="EMBL" id="CACVBS010000001">
    <property type="protein sequence ID" value="CAA7257500.1"/>
    <property type="molecule type" value="Genomic_DNA"/>
</dbReference>
<feature type="compositionally biased region" description="Low complexity" evidence="1">
    <location>
        <begin position="380"/>
        <end position="400"/>
    </location>
</feature>
<feature type="compositionally biased region" description="Low complexity" evidence="1">
    <location>
        <begin position="463"/>
        <end position="480"/>
    </location>
</feature>
<dbReference type="AlphaFoldDB" id="A0A8S0WBU4"/>
<name>A0A8S0WBU4_CYCAE</name>
<dbReference type="Proteomes" id="UP000467700">
    <property type="component" value="Unassembled WGS sequence"/>
</dbReference>
<sequence length="498" mass="52967">MVPPSLQLSAFPEELLEKILSHLVVAPLSSPPRPSWHRPNTPSTGPSAPIRGRLAVLLVSKAFCRISTPLFYHTIHLVSASQLHGLLSSALRPNPCLAAHIRRVVLSGVWAEGGELLELCGPGLRMLDIALDITQLCPATQGIVRDLDAEDFCEGLKEIKGLTHLVVRKPNNVYLTQPKPRYVLAELAKAVNVWDWLEYADLAFRLSDDSNTANLLVHAAQPLPPSQLQAGPMTALVQSLSTRPKLHTFCTLLPSVWNETILRVSTNPSLERIILGDGMGPGRDPVAHTRGTVCSGRDFYAAPVSSCSPTPLSTAPLFESSPTYSGPGTGILGTGLFFMQAKKHIRLSELIRAGTSIIRTRAQTLGTSMMPPCGAITASAPSSLSSYPSSSPSGTPRSHPNAAGSTVIGVNPSLSQPPQPSSNHHRCQAQVSASRSNSRRRTQAASPSSHPIEVRSWDLYPASSMSIGPSVSSGSHPSSSCTLPPTPRPLVSASTSVA</sequence>
<evidence type="ECO:0008006" key="4">
    <source>
        <dbReference type="Google" id="ProtNLM"/>
    </source>
</evidence>